<proteinExistence type="predicted"/>
<evidence type="ECO:0000256" key="1">
    <source>
        <dbReference type="SAM" id="MobiDB-lite"/>
    </source>
</evidence>
<evidence type="ECO:0000313" key="3">
    <source>
        <dbReference type="Proteomes" id="UP000199114"/>
    </source>
</evidence>
<reference evidence="3" key="1">
    <citation type="submission" date="2016-10" db="EMBL/GenBank/DDBJ databases">
        <authorList>
            <person name="Varghese N."/>
            <person name="Submissions S."/>
        </authorList>
    </citation>
    <scope>NUCLEOTIDE SEQUENCE [LARGE SCALE GENOMIC DNA]</scope>
    <source>
        <strain evidence="3">DSM 25055</strain>
    </source>
</reference>
<accession>A0A1H9CMG2</accession>
<protein>
    <submittedName>
        <fullName evidence="2">Uncharacterized protein</fullName>
    </submittedName>
</protein>
<dbReference type="AlphaFoldDB" id="A0A1H9CMG2"/>
<dbReference type="Proteomes" id="UP000199114">
    <property type="component" value="Unassembled WGS sequence"/>
</dbReference>
<dbReference type="RefSeq" id="WP_139210808.1">
    <property type="nucleotide sequence ID" value="NZ_FOFD01000001.1"/>
</dbReference>
<keyword evidence="3" id="KW-1185">Reference proteome</keyword>
<sequence>MRRRGVLLFGDQTVTHASGEIPEFDPKKARKFFERNFGERTARPNVPSWNEMQRSSETGVGSQTGGEADPDQVGLIGVPLHVEYDELVAYRAREILGPLFRQIAREEEVPVEEMTAAARELGILFEHDEELLSYSMLTAGEQRKMNRHLRRILKSRFAIYEDALDRVEDVPTPSGVYRIVRTGGLSLVDDFTGLTADSFTAEFHLVRGYPHLVWLLYKYNKEAFNFLSFPATIETIEENARFIRKVMRYALRYERVNEVLGYRLGASLEEVVGPLE</sequence>
<feature type="compositionally biased region" description="Polar residues" evidence="1">
    <location>
        <begin position="47"/>
        <end position="61"/>
    </location>
</feature>
<gene>
    <name evidence="2" type="ORF">SAMN04489841_1097</name>
</gene>
<dbReference type="EMBL" id="FOFD01000001">
    <property type="protein sequence ID" value="SEQ02359.1"/>
    <property type="molecule type" value="Genomic_DNA"/>
</dbReference>
<evidence type="ECO:0000313" key="2">
    <source>
        <dbReference type="EMBL" id="SEQ02359.1"/>
    </source>
</evidence>
<feature type="region of interest" description="Disordered" evidence="1">
    <location>
        <begin position="41"/>
        <end position="69"/>
    </location>
</feature>
<organism evidence="2 3">
    <name type="scientific">Natrinema salaciae</name>
    <dbReference type="NCBI Taxonomy" id="1186196"/>
    <lineage>
        <taxon>Archaea</taxon>
        <taxon>Methanobacteriati</taxon>
        <taxon>Methanobacteriota</taxon>
        <taxon>Stenosarchaea group</taxon>
        <taxon>Halobacteria</taxon>
        <taxon>Halobacteriales</taxon>
        <taxon>Natrialbaceae</taxon>
        <taxon>Natrinema</taxon>
    </lineage>
</organism>
<dbReference type="STRING" id="1186196.SAMN04489841_1097"/>
<name>A0A1H9CMG2_9EURY</name>